<reference evidence="1 2" key="1">
    <citation type="submission" date="2020-08" db="EMBL/GenBank/DDBJ databases">
        <title>Genomic Encyclopedia of Type Strains, Phase IV (KMG-V): Genome sequencing to study the core and pangenomes of soil and plant-associated prokaryotes.</title>
        <authorList>
            <person name="Whitman W."/>
        </authorList>
    </citation>
    <scope>NUCLEOTIDE SEQUENCE [LARGE SCALE GENOMIC DNA]</scope>
    <source>
        <strain evidence="1 2">34/80</strain>
    </source>
</reference>
<dbReference type="Proteomes" id="UP000524450">
    <property type="component" value="Unassembled WGS sequence"/>
</dbReference>
<evidence type="ECO:0000313" key="1">
    <source>
        <dbReference type="EMBL" id="MBB4225235.1"/>
    </source>
</evidence>
<proteinExistence type="predicted"/>
<comment type="caution">
    <text evidence="1">The sequence shown here is derived from an EMBL/GenBank/DDBJ whole genome shotgun (WGS) entry which is preliminary data.</text>
</comment>
<gene>
    <name evidence="1" type="ORF">GGD71_006045</name>
</gene>
<evidence type="ECO:0000313" key="2">
    <source>
        <dbReference type="Proteomes" id="UP000524450"/>
    </source>
</evidence>
<keyword evidence="1" id="KW-0418">Kinase</keyword>
<dbReference type="EMBL" id="JACIFZ010000011">
    <property type="protein sequence ID" value="MBB4225235.1"/>
    <property type="molecule type" value="Genomic_DNA"/>
</dbReference>
<sequence length="80" mass="9276">MTNDKYDFDKEVNITLSQAKMAILMEICTKIARFGLAPEEEHVLREIESAAESEIDFIFDPDYKSMMESIRSKLRAELDL</sequence>
<dbReference type="RefSeq" id="WP_184642057.1">
    <property type="nucleotide sequence ID" value="NZ_JACIFZ010000011.1"/>
</dbReference>
<protein>
    <submittedName>
        <fullName evidence="1">Sugar/nucleoside kinase (Ribokinase family)</fullName>
    </submittedName>
</protein>
<accession>A0A840FYE1</accession>
<dbReference type="GO" id="GO:0016301">
    <property type="term" value="F:kinase activity"/>
    <property type="evidence" value="ECO:0007669"/>
    <property type="project" value="UniProtKB-KW"/>
</dbReference>
<organism evidence="1 2">
    <name type="scientific">Variovorax guangxiensis</name>
    <dbReference type="NCBI Taxonomy" id="1775474"/>
    <lineage>
        <taxon>Bacteria</taxon>
        <taxon>Pseudomonadati</taxon>
        <taxon>Pseudomonadota</taxon>
        <taxon>Betaproteobacteria</taxon>
        <taxon>Burkholderiales</taxon>
        <taxon>Comamonadaceae</taxon>
        <taxon>Variovorax</taxon>
    </lineage>
</organism>
<keyword evidence="1" id="KW-0808">Transferase</keyword>
<dbReference type="AlphaFoldDB" id="A0A840FYE1"/>
<name>A0A840FYE1_9BURK</name>